<dbReference type="InterPro" id="IPR013332">
    <property type="entry name" value="KPR_N"/>
</dbReference>
<dbReference type="GO" id="GO:0015940">
    <property type="term" value="P:pantothenate biosynthetic process"/>
    <property type="evidence" value="ECO:0007669"/>
    <property type="project" value="UniProtKB-UniPathway"/>
</dbReference>
<comment type="pathway">
    <text evidence="1 10">Cofactor biosynthesis; (R)-pantothenate biosynthesis; (R)-pantoate from 3-methyl-2-oxobutanoate: step 2/2.</text>
</comment>
<evidence type="ECO:0000256" key="10">
    <source>
        <dbReference type="RuleBase" id="RU362068"/>
    </source>
</evidence>
<evidence type="ECO:0000256" key="6">
    <source>
        <dbReference type="ARBA" id="ARBA00022857"/>
    </source>
</evidence>
<dbReference type="PANTHER" id="PTHR43765:SF2">
    <property type="entry name" value="2-DEHYDROPANTOATE 2-REDUCTASE"/>
    <property type="match status" value="1"/>
</dbReference>
<accession>A0A8I0MTL8</accession>
<dbReference type="EMBL" id="AQHF01000019">
    <property type="protein sequence ID" value="MBE0345055.1"/>
    <property type="molecule type" value="Genomic_DNA"/>
</dbReference>
<dbReference type="GO" id="GO:0050661">
    <property type="term" value="F:NADP binding"/>
    <property type="evidence" value="ECO:0007669"/>
    <property type="project" value="TreeGrafter"/>
</dbReference>
<dbReference type="Gene3D" id="1.10.1040.10">
    <property type="entry name" value="N-(1-d-carboxylethyl)-l-norvaline Dehydrogenase, domain 2"/>
    <property type="match status" value="1"/>
</dbReference>
<comment type="similarity">
    <text evidence="2 10">Belongs to the ketopantoate reductase family.</text>
</comment>
<feature type="domain" description="Ketopantoate reductase N-terminal" evidence="11">
    <location>
        <begin position="4"/>
        <end position="145"/>
    </location>
</feature>
<dbReference type="Pfam" id="PF08546">
    <property type="entry name" value="ApbA_C"/>
    <property type="match status" value="1"/>
</dbReference>
<feature type="domain" description="Ketopantoate reductase C-terminal" evidence="12">
    <location>
        <begin position="172"/>
        <end position="293"/>
    </location>
</feature>
<protein>
    <recommendedName>
        <fullName evidence="4 10">2-dehydropantoate 2-reductase</fullName>
        <ecNumber evidence="3 10">1.1.1.169</ecNumber>
    </recommendedName>
    <alternativeName>
        <fullName evidence="8 10">Ketopantoate reductase</fullName>
    </alternativeName>
</protein>
<dbReference type="InterPro" id="IPR013752">
    <property type="entry name" value="KPA_reductase"/>
</dbReference>
<dbReference type="SUPFAM" id="SSF48179">
    <property type="entry name" value="6-phosphogluconate dehydrogenase C-terminal domain-like"/>
    <property type="match status" value="1"/>
</dbReference>
<evidence type="ECO:0000256" key="3">
    <source>
        <dbReference type="ARBA" id="ARBA00013014"/>
    </source>
</evidence>
<dbReference type="NCBIfam" id="TIGR00745">
    <property type="entry name" value="apbA_panE"/>
    <property type="match status" value="1"/>
</dbReference>
<organism evidence="13 14">
    <name type="scientific">Pseudoalteromonas peptidolytica F12-50-A1</name>
    <dbReference type="NCBI Taxonomy" id="1315280"/>
    <lineage>
        <taxon>Bacteria</taxon>
        <taxon>Pseudomonadati</taxon>
        <taxon>Pseudomonadota</taxon>
        <taxon>Gammaproteobacteria</taxon>
        <taxon>Alteromonadales</taxon>
        <taxon>Pseudoalteromonadaceae</taxon>
        <taxon>Pseudoalteromonas</taxon>
    </lineage>
</organism>
<dbReference type="Proteomes" id="UP000660708">
    <property type="component" value="Unassembled WGS sequence"/>
</dbReference>
<dbReference type="SUPFAM" id="SSF51735">
    <property type="entry name" value="NAD(P)-binding Rossmann-fold domains"/>
    <property type="match status" value="1"/>
</dbReference>
<evidence type="ECO:0000256" key="9">
    <source>
        <dbReference type="ARBA" id="ARBA00048793"/>
    </source>
</evidence>
<dbReference type="GO" id="GO:0008677">
    <property type="term" value="F:2-dehydropantoate 2-reductase activity"/>
    <property type="evidence" value="ECO:0007669"/>
    <property type="project" value="UniProtKB-EC"/>
</dbReference>
<dbReference type="Pfam" id="PF02558">
    <property type="entry name" value="ApbA"/>
    <property type="match status" value="1"/>
</dbReference>
<evidence type="ECO:0000256" key="1">
    <source>
        <dbReference type="ARBA" id="ARBA00004994"/>
    </source>
</evidence>
<dbReference type="UniPathway" id="UPA00028">
    <property type="reaction ID" value="UER00004"/>
</dbReference>
<dbReference type="InterPro" id="IPR008927">
    <property type="entry name" value="6-PGluconate_DH-like_C_sf"/>
</dbReference>
<dbReference type="GO" id="GO:0005737">
    <property type="term" value="C:cytoplasm"/>
    <property type="evidence" value="ECO:0007669"/>
    <property type="project" value="TreeGrafter"/>
</dbReference>
<comment type="function">
    <text evidence="10">Catalyzes the NADPH-dependent reduction of ketopantoate into pantoic acid.</text>
</comment>
<gene>
    <name evidence="13" type="primary">panE</name>
    <name evidence="13" type="ORF">PPEP_a3398</name>
</gene>
<keyword evidence="6 10" id="KW-0521">NADP</keyword>
<keyword evidence="14" id="KW-1185">Reference proteome</keyword>
<name>A0A8I0MTL8_9GAMM</name>
<comment type="caution">
    <text evidence="13">The sequence shown here is derived from an EMBL/GenBank/DDBJ whole genome shotgun (WGS) entry which is preliminary data.</text>
</comment>
<evidence type="ECO:0000259" key="12">
    <source>
        <dbReference type="Pfam" id="PF08546"/>
    </source>
</evidence>
<dbReference type="EC" id="1.1.1.169" evidence="3 10"/>
<evidence type="ECO:0000256" key="4">
    <source>
        <dbReference type="ARBA" id="ARBA00019465"/>
    </source>
</evidence>
<dbReference type="RefSeq" id="WP_147389880.1">
    <property type="nucleotide sequence ID" value="NZ_AQHF01000019.1"/>
</dbReference>
<dbReference type="AlphaFoldDB" id="A0A8I0MTL8"/>
<evidence type="ECO:0000313" key="13">
    <source>
        <dbReference type="EMBL" id="MBE0345055.1"/>
    </source>
</evidence>
<evidence type="ECO:0000313" key="14">
    <source>
        <dbReference type="Proteomes" id="UP000660708"/>
    </source>
</evidence>
<evidence type="ECO:0000259" key="11">
    <source>
        <dbReference type="Pfam" id="PF02558"/>
    </source>
</evidence>
<evidence type="ECO:0000256" key="7">
    <source>
        <dbReference type="ARBA" id="ARBA00023002"/>
    </source>
</evidence>
<dbReference type="InterPro" id="IPR003710">
    <property type="entry name" value="ApbA"/>
</dbReference>
<reference evidence="13 14" key="1">
    <citation type="submission" date="2015-06" db="EMBL/GenBank/DDBJ databases">
        <title>Genome sequence of Pseudoalteromonas peptidolytica.</title>
        <authorList>
            <person name="Xie B.-B."/>
            <person name="Rong J.-C."/>
            <person name="Qin Q.-L."/>
            <person name="Zhang Y.-Z."/>
        </authorList>
    </citation>
    <scope>NUCLEOTIDE SEQUENCE [LARGE SCALE GENOMIC DNA]</scope>
    <source>
        <strain evidence="13 14">F12-50-A1</strain>
    </source>
</reference>
<evidence type="ECO:0000256" key="8">
    <source>
        <dbReference type="ARBA" id="ARBA00032024"/>
    </source>
</evidence>
<dbReference type="PANTHER" id="PTHR43765">
    <property type="entry name" value="2-DEHYDROPANTOATE 2-REDUCTASE-RELATED"/>
    <property type="match status" value="1"/>
</dbReference>
<evidence type="ECO:0000256" key="2">
    <source>
        <dbReference type="ARBA" id="ARBA00007870"/>
    </source>
</evidence>
<comment type="catalytic activity">
    <reaction evidence="9 10">
        <text>(R)-pantoate + NADP(+) = 2-dehydropantoate + NADPH + H(+)</text>
        <dbReference type="Rhea" id="RHEA:16233"/>
        <dbReference type="ChEBI" id="CHEBI:11561"/>
        <dbReference type="ChEBI" id="CHEBI:15378"/>
        <dbReference type="ChEBI" id="CHEBI:15980"/>
        <dbReference type="ChEBI" id="CHEBI:57783"/>
        <dbReference type="ChEBI" id="CHEBI:58349"/>
        <dbReference type="EC" id="1.1.1.169"/>
    </reaction>
</comment>
<dbReference type="InterPro" id="IPR013328">
    <property type="entry name" value="6PGD_dom2"/>
</dbReference>
<dbReference type="InterPro" id="IPR050838">
    <property type="entry name" value="Ketopantoate_reductase"/>
</dbReference>
<evidence type="ECO:0000256" key="5">
    <source>
        <dbReference type="ARBA" id="ARBA00022655"/>
    </source>
</evidence>
<dbReference type="Gene3D" id="3.40.50.720">
    <property type="entry name" value="NAD(P)-binding Rossmann-like Domain"/>
    <property type="match status" value="1"/>
</dbReference>
<keyword evidence="5 10" id="KW-0566">Pantothenate biosynthesis</keyword>
<proteinExistence type="inferred from homology"/>
<keyword evidence="7 10" id="KW-0560">Oxidoreductase</keyword>
<sequence length="300" mass="33099">MASIHIVGDGAIGLLLAQHLSQSHHVTLITRTKRAVTYHYQQQSDTQVIACQHTLSTEIPAKSIDTLIIPVKAYQVVDAITELYPKLSAHGSLILSHNGMVDCSKELAKLGSNQSAYFLSTSIAGYKVKDTVYHTGQGATWFGPLNLSAQCHYQKLFSQLFGTFKNAQTTSDIMPILWRKLAVNIAINPLSALEQIKNGQLRQPKYAARILNLMNEVQFIAAKAGVNVALNELLTLAYTVMMQTAENHSSMNQDIANNKRSEIDAMSGYICKLAAKQHITVPYNQQLLDEVKKCELNTSV</sequence>
<dbReference type="InterPro" id="IPR036291">
    <property type="entry name" value="NAD(P)-bd_dom_sf"/>
</dbReference>